<dbReference type="AlphaFoldDB" id="I1H887"/>
<dbReference type="Gene3D" id="3.30.40.10">
    <property type="entry name" value="Zinc/RING finger domain, C3HC4 (zinc finger)"/>
    <property type="match status" value="1"/>
</dbReference>
<proteinExistence type="predicted"/>
<name>I1H887_BRADI</name>
<feature type="compositionally biased region" description="Low complexity" evidence="5">
    <location>
        <begin position="147"/>
        <end position="157"/>
    </location>
</feature>
<reference evidence="8 9" key="1">
    <citation type="journal article" date="2010" name="Nature">
        <title>Genome sequencing and analysis of the model grass Brachypodium distachyon.</title>
        <authorList>
            <consortium name="International Brachypodium Initiative"/>
        </authorList>
    </citation>
    <scope>NUCLEOTIDE SEQUENCE [LARGE SCALE GENOMIC DNA]</scope>
    <source>
        <strain evidence="8">Bd21</strain>
        <strain evidence="9">cv. Bd21</strain>
    </source>
</reference>
<dbReference type="InterPro" id="IPR013083">
    <property type="entry name" value="Znf_RING/FYVE/PHD"/>
</dbReference>
<dbReference type="OMA" id="WHSSAGT"/>
<dbReference type="STRING" id="15368.I1H887"/>
<feature type="region of interest" description="Disordered" evidence="5">
    <location>
        <begin position="146"/>
        <end position="176"/>
    </location>
</feature>
<dbReference type="PANTHER" id="PTHR46616">
    <property type="entry name" value="UBIQUITIN-PROTEIN LIGASE"/>
    <property type="match status" value="1"/>
</dbReference>
<evidence type="ECO:0000259" key="7">
    <source>
        <dbReference type="PROSITE" id="PS50089"/>
    </source>
</evidence>
<dbReference type="PANTHER" id="PTHR46616:SF2">
    <property type="entry name" value="OS03G0211100 PROTEIN"/>
    <property type="match status" value="1"/>
</dbReference>
<keyword evidence="10" id="KW-1185">Reference proteome</keyword>
<sequence length="261" mass="29204">MWSFASNAIAGSLKKKVQSSRCNLSNPDCSDDDVSSCASREEGLECPICCESFNIVENIPYVLWCGHTMCKNCILGLQWAVVKFPTLPIQLPLFISCPWCNLLSFRLVYKGNLKFPRKNYFLLWMVESMNGERAKFHSSGHEERHSLAASSGGTSSSQHHRRNPVARAESSSARDGNVVGNDSSTYSISASFQKLLVCFIQLTAKFPLVIMFLLIVLYAVPASAAVLLLYVLVTFLFALPSFLILYFAYPTLEWLVREIFT</sequence>
<gene>
    <name evidence="9" type="primary">LOC104581253</name>
    <name evidence="8" type="ORF">BRADI_1g70360v3</name>
</gene>
<evidence type="ECO:0000313" key="8">
    <source>
        <dbReference type="EMBL" id="KQK22969.1"/>
    </source>
</evidence>
<evidence type="ECO:0000256" key="2">
    <source>
        <dbReference type="ARBA" id="ARBA00022771"/>
    </source>
</evidence>
<accession>I1H887</accession>
<evidence type="ECO:0000256" key="6">
    <source>
        <dbReference type="SAM" id="Phobius"/>
    </source>
</evidence>
<dbReference type="InterPro" id="IPR027370">
    <property type="entry name" value="Znf-RING_euk"/>
</dbReference>
<dbReference type="Proteomes" id="UP000008810">
    <property type="component" value="Chromosome 1"/>
</dbReference>
<keyword evidence="6" id="KW-0812">Transmembrane</keyword>
<dbReference type="HOGENOM" id="CLU_090819_0_0_1"/>
<dbReference type="SUPFAM" id="SSF57850">
    <property type="entry name" value="RING/U-box"/>
    <property type="match status" value="1"/>
</dbReference>
<feature type="domain" description="RING-type" evidence="7">
    <location>
        <begin position="46"/>
        <end position="101"/>
    </location>
</feature>
<evidence type="ECO:0000313" key="9">
    <source>
        <dbReference type="EnsemblPlants" id="KQK22969"/>
    </source>
</evidence>
<dbReference type="eggNOG" id="ENOG502QSWX">
    <property type="taxonomic scope" value="Eukaryota"/>
</dbReference>
<evidence type="ECO:0000256" key="1">
    <source>
        <dbReference type="ARBA" id="ARBA00022723"/>
    </source>
</evidence>
<protein>
    <recommendedName>
        <fullName evidence="7">RING-type domain-containing protein</fullName>
    </recommendedName>
</protein>
<evidence type="ECO:0000256" key="3">
    <source>
        <dbReference type="ARBA" id="ARBA00022833"/>
    </source>
</evidence>
<evidence type="ECO:0000256" key="4">
    <source>
        <dbReference type="PROSITE-ProRule" id="PRU00175"/>
    </source>
</evidence>
<keyword evidence="6" id="KW-0472">Membrane</keyword>
<dbReference type="InterPro" id="IPR017907">
    <property type="entry name" value="Znf_RING_CS"/>
</dbReference>
<keyword evidence="1" id="KW-0479">Metal-binding</keyword>
<dbReference type="PROSITE" id="PS00518">
    <property type="entry name" value="ZF_RING_1"/>
    <property type="match status" value="1"/>
</dbReference>
<dbReference type="GeneID" id="104581253"/>
<dbReference type="RefSeq" id="XP_010228994.1">
    <property type="nucleotide sequence ID" value="XM_010230692.2"/>
</dbReference>
<keyword evidence="2 4" id="KW-0863">Zinc-finger</keyword>
<dbReference type="Gramene" id="KQK22969">
    <property type="protein sequence ID" value="KQK22969"/>
    <property type="gene ID" value="BRADI_1g70360v3"/>
</dbReference>
<evidence type="ECO:0000313" key="10">
    <source>
        <dbReference type="Proteomes" id="UP000008810"/>
    </source>
</evidence>
<dbReference type="PROSITE" id="PS50089">
    <property type="entry name" value="ZF_RING_2"/>
    <property type="match status" value="1"/>
</dbReference>
<dbReference type="GO" id="GO:0008270">
    <property type="term" value="F:zinc ion binding"/>
    <property type="evidence" value="ECO:0007669"/>
    <property type="project" value="UniProtKB-KW"/>
</dbReference>
<dbReference type="OrthoDB" id="252722at2759"/>
<dbReference type="EnsemblPlants" id="KQK22969">
    <property type="protein sequence ID" value="KQK22969"/>
    <property type="gene ID" value="BRADI_1g70360v3"/>
</dbReference>
<keyword evidence="6" id="KW-1133">Transmembrane helix</keyword>
<feature type="transmembrane region" description="Helical" evidence="6">
    <location>
        <begin position="195"/>
        <end position="220"/>
    </location>
</feature>
<evidence type="ECO:0000256" key="5">
    <source>
        <dbReference type="SAM" id="MobiDB-lite"/>
    </source>
</evidence>
<organism evidence="8">
    <name type="scientific">Brachypodium distachyon</name>
    <name type="common">Purple false brome</name>
    <name type="synonym">Trachynia distachya</name>
    <dbReference type="NCBI Taxonomy" id="15368"/>
    <lineage>
        <taxon>Eukaryota</taxon>
        <taxon>Viridiplantae</taxon>
        <taxon>Streptophyta</taxon>
        <taxon>Embryophyta</taxon>
        <taxon>Tracheophyta</taxon>
        <taxon>Spermatophyta</taxon>
        <taxon>Magnoliopsida</taxon>
        <taxon>Liliopsida</taxon>
        <taxon>Poales</taxon>
        <taxon>Poaceae</taxon>
        <taxon>BOP clade</taxon>
        <taxon>Pooideae</taxon>
        <taxon>Stipodae</taxon>
        <taxon>Brachypodieae</taxon>
        <taxon>Brachypodium</taxon>
    </lineage>
</organism>
<dbReference type="Pfam" id="PF13445">
    <property type="entry name" value="zf-RING_UBOX"/>
    <property type="match status" value="1"/>
</dbReference>
<reference evidence="9" key="3">
    <citation type="submission" date="2018-08" db="UniProtKB">
        <authorList>
            <consortium name="EnsemblPlants"/>
        </authorList>
    </citation>
    <scope>IDENTIFICATION</scope>
    <source>
        <strain evidence="9">cv. Bd21</strain>
    </source>
</reference>
<reference evidence="8" key="2">
    <citation type="submission" date="2017-06" db="EMBL/GenBank/DDBJ databases">
        <title>WGS assembly of Brachypodium distachyon.</title>
        <authorList>
            <consortium name="The International Brachypodium Initiative"/>
            <person name="Lucas S."/>
            <person name="Harmon-Smith M."/>
            <person name="Lail K."/>
            <person name="Tice H."/>
            <person name="Grimwood J."/>
            <person name="Bruce D."/>
            <person name="Barry K."/>
            <person name="Shu S."/>
            <person name="Lindquist E."/>
            <person name="Wang M."/>
            <person name="Pitluck S."/>
            <person name="Vogel J.P."/>
            <person name="Garvin D.F."/>
            <person name="Mockler T.C."/>
            <person name="Schmutz J."/>
            <person name="Rokhsar D."/>
            <person name="Bevan M.W."/>
        </authorList>
    </citation>
    <scope>NUCLEOTIDE SEQUENCE</scope>
    <source>
        <strain evidence="8">Bd21</strain>
    </source>
</reference>
<dbReference type="EMBL" id="CM000880">
    <property type="protein sequence ID" value="KQK22969.1"/>
    <property type="molecule type" value="Genomic_DNA"/>
</dbReference>
<dbReference type="InterPro" id="IPR001841">
    <property type="entry name" value="Znf_RING"/>
</dbReference>
<feature type="transmembrane region" description="Helical" evidence="6">
    <location>
        <begin position="226"/>
        <end position="249"/>
    </location>
</feature>
<keyword evidence="3" id="KW-0862">Zinc</keyword>